<evidence type="ECO:0000256" key="1">
    <source>
        <dbReference type="ARBA" id="ARBA00006484"/>
    </source>
</evidence>
<evidence type="ECO:0000256" key="3">
    <source>
        <dbReference type="RuleBase" id="RU000363"/>
    </source>
</evidence>
<dbReference type="SUPFAM" id="SSF51735">
    <property type="entry name" value="NAD(P)-binding Rossmann-fold domains"/>
    <property type="match status" value="1"/>
</dbReference>
<dbReference type="InterPro" id="IPR020904">
    <property type="entry name" value="Sc_DH/Rdtase_CS"/>
</dbReference>
<dbReference type="EMBL" id="JABFTP020000144">
    <property type="protein sequence ID" value="KAL3282661.1"/>
    <property type="molecule type" value="Genomic_DNA"/>
</dbReference>
<dbReference type="InterPro" id="IPR002347">
    <property type="entry name" value="SDR_fam"/>
</dbReference>
<protein>
    <submittedName>
        <fullName evidence="4">Uncharacterized protein</fullName>
    </submittedName>
</protein>
<name>A0ABD2NVB5_9CUCU</name>
<organism evidence="4 5">
    <name type="scientific">Cryptolaemus montrouzieri</name>
    <dbReference type="NCBI Taxonomy" id="559131"/>
    <lineage>
        <taxon>Eukaryota</taxon>
        <taxon>Metazoa</taxon>
        <taxon>Ecdysozoa</taxon>
        <taxon>Arthropoda</taxon>
        <taxon>Hexapoda</taxon>
        <taxon>Insecta</taxon>
        <taxon>Pterygota</taxon>
        <taxon>Neoptera</taxon>
        <taxon>Endopterygota</taxon>
        <taxon>Coleoptera</taxon>
        <taxon>Polyphaga</taxon>
        <taxon>Cucujiformia</taxon>
        <taxon>Coccinelloidea</taxon>
        <taxon>Coccinellidae</taxon>
        <taxon>Scymninae</taxon>
        <taxon>Scymnini</taxon>
        <taxon>Cryptolaemus</taxon>
    </lineage>
</organism>
<accession>A0ABD2NVB5</accession>
<dbReference type="Proteomes" id="UP001516400">
    <property type="component" value="Unassembled WGS sequence"/>
</dbReference>
<dbReference type="GO" id="GO:0016616">
    <property type="term" value="F:oxidoreductase activity, acting on the CH-OH group of donors, NAD or NADP as acceptor"/>
    <property type="evidence" value="ECO:0007669"/>
    <property type="project" value="UniProtKB-ARBA"/>
</dbReference>
<dbReference type="InterPro" id="IPR036291">
    <property type="entry name" value="NAD(P)-bd_dom_sf"/>
</dbReference>
<evidence type="ECO:0000313" key="5">
    <source>
        <dbReference type="Proteomes" id="UP001516400"/>
    </source>
</evidence>
<dbReference type="PROSITE" id="PS00061">
    <property type="entry name" value="ADH_SHORT"/>
    <property type="match status" value="1"/>
</dbReference>
<sequence length="251" mass="26567">MVLSMERWACKVAVVTGASAGIGAVIAEKLVDSGLEVIGLARRVDRIEELSKKLSGRKGKLHSLKVDIGNTDEILAAFNTIEKKYGPVNILVNNAGIIQNTTLIDGDIEKWRKVIDINIMGLCVATREAISSMKKHGINGHIVHINSDLGHIIPPIPGLNVYPATKYAVTALTEVLRGELVRAGSKIKVTSISPGLVKTEIFAAAGGVDSGIDKAPALNAGDIADAVIYTLSTPPHVQVHEIMVKPLGAAH</sequence>
<dbReference type="AlphaFoldDB" id="A0ABD2NVB5"/>
<dbReference type="FunFam" id="3.40.50.720:FF:000047">
    <property type="entry name" value="NADP-dependent L-serine/L-allo-threonine dehydrogenase"/>
    <property type="match status" value="1"/>
</dbReference>
<dbReference type="PRINTS" id="PR00081">
    <property type="entry name" value="GDHRDH"/>
</dbReference>
<evidence type="ECO:0000256" key="2">
    <source>
        <dbReference type="ARBA" id="ARBA00023002"/>
    </source>
</evidence>
<proteinExistence type="inferred from homology"/>
<dbReference type="PRINTS" id="PR00080">
    <property type="entry name" value="SDRFAMILY"/>
</dbReference>
<dbReference type="PANTHER" id="PTHR43115:SF4">
    <property type="entry name" value="DEHYDROGENASE_REDUCTASE SDR FAMILY MEMBER 11"/>
    <property type="match status" value="1"/>
</dbReference>
<keyword evidence="2" id="KW-0560">Oxidoreductase</keyword>
<dbReference type="Gene3D" id="3.40.50.720">
    <property type="entry name" value="NAD(P)-binding Rossmann-like Domain"/>
    <property type="match status" value="1"/>
</dbReference>
<comment type="caution">
    <text evidence="4">The sequence shown here is derived from an EMBL/GenBank/DDBJ whole genome shotgun (WGS) entry which is preliminary data.</text>
</comment>
<gene>
    <name evidence="4" type="ORF">HHI36_005836</name>
</gene>
<dbReference type="Pfam" id="PF00106">
    <property type="entry name" value="adh_short"/>
    <property type="match status" value="1"/>
</dbReference>
<dbReference type="PANTHER" id="PTHR43115">
    <property type="entry name" value="DEHYDROGENASE/REDUCTASE SDR FAMILY MEMBER 11"/>
    <property type="match status" value="1"/>
</dbReference>
<evidence type="ECO:0000313" key="4">
    <source>
        <dbReference type="EMBL" id="KAL3282661.1"/>
    </source>
</evidence>
<reference evidence="4 5" key="1">
    <citation type="journal article" date="2021" name="BMC Biol.">
        <title>Horizontally acquired antibacterial genes associated with adaptive radiation of ladybird beetles.</title>
        <authorList>
            <person name="Li H.S."/>
            <person name="Tang X.F."/>
            <person name="Huang Y.H."/>
            <person name="Xu Z.Y."/>
            <person name="Chen M.L."/>
            <person name="Du X.Y."/>
            <person name="Qiu B.Y."/>
            <person name="Chen P.T."/>
            <person name="Zhang W."/>
            <person name="Slipinski A."/>
            <person name="Escalona H.E."/>
            <person name="Waterhouse R.M."/>
            <person name="Zwick A."/>
            <person name="Pang H."/>
        </authorList>
    </citation>
    <scope>NUCLEOTIDE SEQUENCE [LARGE SCALE GENOMIC DNA]</scope>
    <source>
        <strain evidence="4">SYSU2018</strain>
    </source>
</reference>
<keyword evidence="5" id="KW-1185">Reference proteome</keyword>
<comment type="similarity">
    <text evidence="1 3">Belongs to the short-chain dehydrogenases/reductases (SDR) family.</text>
</comment>